<keyword evidence="9" id="KW-1015">Disulfide bond</keyword>
<dbReference type="NCBIfam" id="TIGR01350">
    <property type="entry name" value="lipoamide_DH"/>
    <property type="match status" value="1"/>
</dbReference>
<evidence type="ECO:0000256" key="8">
    <source>
        <dbReference type="ARBA" id="ARBA00023027"/>
    </source>
</evidence>
<dbReference type="Gene3D" id="3.30.390.30">
    <property type="match status" value="1"/>
</dbReference>
<dbReference type="PANTHER" id="PTHR22912">
    <property type="entry name" value="DISULFIDE OXIDOREDUCTASE"/>
    <property type="match status" value="1"/>
</dbReference>
<dbReference type="Pfam" id="PF07992">
    <property type="entry name" value="Pyr_redox_2"/>
    <property type="match status" value="1"/>
</dbReference>
<evidence type="ECO:0000313" key="13">
    <source>
        <dbReference type="EMBL" id="VAX31776.1"/>
    </source>
</evidence>
<proteinExistence type="inferred from homology"/>
<evidence type="ECO:0000256" key="1">
    <source>
        <dbReference type="ARBA" id="ARBA00001974"/>
    </source>
</evidence>
<keyword evidence="10" id="KW-0676">Redox-active center</keyword>
<dbReference type="GO" id="GO:0006103">
    <property type="term" value="P:2-oxoglutarate metabolic process"/>
    <property type="evidence" value="ECO:0007669"/>
    <property type="project" value="TreeGrafter"/>
</dbReference>
<dbReference type="SUPFAM" id="SSF51905">
    <property type="entry name" value="FAD/NAD(P)-binding domain"/>
    <property type="match status" value="1"/>
</dbReference>
<dbReference type="PRINTS" id="PR00411">
    <property type="entry name" value="PNDRDTASEI"/>
</dbReference>
<comment type="subcellular location">
    <subcellularLocation>
        <location evidence="2">Cytoplasm</location>
    </subcellularLocation>
</comment>
<feature type="domain" description="FAD/NAD(P)-binding" evidence="12">
    <location>
        <begin position="2"/>
        <end position="320"/>
    </location>
</feature>
<dbReference type="EMBL" id="UOGH01000214">
    <property type="protein sequence ID" value="VAX31776.1"/>
    <property type="molecule type" value="Genomic_DNA"/>
</dbReference>
<dbReference type="GO" id="GO:0005737">
    <property type="term" value="C:cytoplasm"/>
    <property type="evidence" value="ECO:0007669"/>
    <property type="project" value="UniProtKB-SubCell"/>
</dbReference>
<comment type="similarity">
    <text evidence="3">Belongs to the class-I pyridine nucleotide-disulfide oxidoreductase family.</text>
</comment>
<dbReference type="InterPro" id="IPR001100">
    <property type="entry name" value="Pyr_nuc-diS_OxRdtase"/>
</dbReference>
<comment type="cofactor">
    <cofactor evidence="1">
        <name>FAD</name>
        <dbReference type="ChEBI" id="CHEBI:57692"/>
    </cofactor>
</comment>
<evidence type="ECO:0000259" key="12">
    <source>
        <dbReference type="Pfam" id="PF07992"/>
    </source>
</evidence>
<dbReference type="GO" id="GO:0004148">
    <property type="term" value="F:dihydrolipoyl dehydrogenase (NADH) activity"/>
    <property type="evidence" value="ECO:0007669"/>
    <property type="project" value="UniProtKB-EC"/>
</dbReference>
<sequence>MRLLVLGAGPGGYVAALKAAQLGAEVIVVEDTEVGGTCLNRGCIPTKALVASAEAIHKARNLKNYGVDVSGEIVPNLSRIMERKNKVVSTQVKGIRSLFKSWGVTLLEGKGMLLTPGKVEIEKKDGSVEIVEADRIIIATGSKPAQIPVFPFDGEHILSSDDALNIKSIPKSLIIVGAGVIGCEFAFIFRELGTEVTMVEMMPGAISTEDPEIARLLEKELKKKKIKLMTEVKVERVEGQHDGIHVSLAGGKELVAEKLLVSIGRSLNTEGIGLEAIGIKKGSRGEIEVNEHMETNIEGIYAIGDVVGGMLLAHVASKEGTVAAYNACGIEKKIDYSVVPAAIFTSPEIASVGLREDQASEKGIDFITGHFQFRALGKAHAMGEISGFVKVIADKETDRLLGVHIIGPHASDLIHEAAVAIKAGLKVRDIADTIHAHPTLSEGLMEAAEDVHGEAIHVPKPA</sequence>
<keyword evidence="5" id="KW-0285">Flavoprotein</keyword>
<dbReference type="InterPro" id="IPR050151">
    <property type="entry name" value="Class-I_Pyr_Nuc-Dis_Oxidored"/>
</dbReference>
<evidence type="ECO:0000256" key="10">
    <source>
        <dbReference type="ARBA" id="ARBA00023284"/>
    </source>
</evidence>
<evidence type="ECO:0000256" key="5">
    <source>
        <dbReference type="ARBA" id="ARBA00022630"/>
    </source>
</evidence>
<protein>
    <submittedName>
        <fullName evidence="13">Dihydrolipoamide dehydrogenase</fullName>
        <ecNumber evidence="13">1.8.1.4</ecNumber>
    </submittedName>
</protein>
<keyword evidence="6" id="KW-0274">FAD</keyword>
<dbReference type="AlphaFoldDB" id="A0A3B1CML4"/>
<dbReference type="PRINTS" id="PR00368">
    <property type="entry name" value="FADPNR"/>
</dbReference>
<evidence type="ECO:0000256" key="4">
    <source>
        <dbReference type="ARBA" id="ARBA00022490"/>
    </source>
</evidence>
<reference evidence="13" key="1">
    <citation type="submission" date="2018-06" db="EMBL/GenBank/DDBJ databases">
        <authorList>
            <person name="Zhirakovskaya E."/>
        </authorList>
    </citation>
    <scope>NUCLEOTIDE SEQUENCE</scope>
</reference>
<gene>
    <name evidence="13" type="ORF">MNBD_NITROSPIRAE02-1113</name>
</gene>
<name>A0A3B1CML4_9ZZZZ</name>
<dbReference type="PANTHER" id="PTHR22912:SF217">
    <property type="entry name" value="DIHYDROLIPOYL DEHYDROGENASE"/>
    <property type="match status" value="1"/>
</dbReference>
<keyword evidence="4" id="KW-0963">Cytoplasm</keyword>
<dbReference type="PROSITE" id="PS00076">
    <property type="entry name" value="PYRIDINE_REDOX_1"/>
    <property type="match status" value="1"/>
</dbReference>
<organism evidence="13">
    <name type="scientific">hydrothermal vent metagenome</name>
    <dbReference type="NCBI Taxonomy" id="652676"/>
    <lineage>
        <taxon>unclassified sequences</taxon>
        <taxon>metagenomes</taxon>
        <taxon>ecological metagenomes</taxon>
    </lineage>
</organism>
<evidence type="ECO:0000259" key="11">
    <source>
        <dbReference type="Pfam" id="PF02852"/>
    </source>
</evidence>
<evidence type="ECO:0000256" key="2">
    <source>
        <dbReference type="ARBA" id="ARBA00004496"/>
    </source>
</evidence>
<evidence type="ECO:0000256" key="9">
    <source>
        <dbReference type="ARBA" id="ARBA00023157"/>
    </source>
</evidence>
<evidence type="ECO:0000256" key="7">
    <source>
        <dbReference type="ARBA" id="ARBA00023002"/>
    </source>
</evidence>
<dbReference type="GO" id="GO:0050660">
    <property type="term" value="F:flavin adenine dinucleotide binding"/>
    <property type="evidence" value="ECO:0007669"/>
    <property type="project" value="InterPro"/>
</dbReference>
<evidence type="ECO:0000256" key="6">
    <source>
        <dbReference type="ARBA" id="ARBA00022827"/>
    </source>
</evidence>
<dbReference type="Gene3D" id="3.50.50.60">
    <property type="entry name" value="FAD/NAD(P)-binding domain"/>
    <property type="match status" value="2"/>
</dbReference>
<keyword evidence="7 13" id="KW-0560">Oxidoreductase</keyword>
<dbReference type="InterPro" id="IPR023753">
    <property type="entry name" value="FAD/NAD-binding_dom"/>
</dbReference>
<dbReference type="InterPro" id="IPR004099">
    <property type="entry name" value="Pyr_nucl-diS_OxRdtase_dimer"/>
</dbReference>
<feature type="domain" description="Pyridine nucleotide-disulphide oxidoreductase dimerisation" evidence="11">
    <location>
        <begin position="339"/>
        <end position="448"/>
    </location>
</feature>
<dbReference type="PIRSF" id="PIRSF000350">
    <property type="entry name" value="Mercury_reductase_MerA"/>
    <property type="match status" value="1"/>
</dbReference>
<dbReference type="EC" id="1.8.1.4" evidence="13"/>
<dbReference type="Pfam" id="PF02852">
    <property type="entry name" value="Pyr_redox_dim"/>
    <property type="match status" value="1"/>
</dbReference>
<dbReference type="InterPro" id="IPR036188">
    <property type="entry name" value="FAD/NAD-bd_sf"/>
</dbReference>
<dbReference type="SUPFAM" id="SSF55424">
    <property type="entry name" value="FAD/NAD-linked reductases, dimerisation (C-terminal) domain"/>
    <property type="match status" value="1"/>
</dbReference>
<evidence type="ECO:0000256" key="3">
    <source>
        <dbReference type="ARBA" id="ARBA00007532"/>
    </source>
</evidence>
<dbReference type="InterPro" id="IPR006258">
    <property type="entry name" value="Lipoamide_DH"/>
</dbReference>
<accession>A0A3B1CML4</accession>
<dbReference type="InterPro" id="IPR012999">
    <property type="entry name" value="Pyr_OxRdtase_I_AS"/>
</dbReference>
<dbReference type="FunFam" id="3.30.390.30:FF:000001">
    <property type="entry name" value="Dihydrolipoyl dehydrogenase"/>
    <property type="match status" value="1"/>
</dbReference>
<keyword evidence="8" id="KW-0520">NAD</keyword>
<dbReference type="InterPro" id="IPR016156">
    <property type="entry name" value="FAD/NAD-linked_Rdtase_dimer_sf"/>
</dbReference>